<reference evidence="1 2" key="1">
    <citation type="submission" date="2019-12" db="EMBL/GenBank/DDBJ databases">
        <title>Genome sequencing and assembly of endphytes of Porphyra tenera.</title>
        <authorList>
            <person name="Park J.M."/>
            <person name="Shin R."/>
            <person name="Jo S.H."/>
        </authorList>
    </citation>
    <scope>NUCLEOTIDE SEQUENCE [LARGE SCALE GENOMIC DNA]</scope>
    <source>
        <strain evidence="1 2">GPM4</strain>
    </source>
</reference>
<evidence type="ECO:0000313" key="1">
    <source>
        <dbReference type="EMBL" id="QHJ12390.1"/>
    </source>
</evidence>
<protein>
    <submittedName>
        <fullName evidence="1">Uncharacterized protein</fullName>
    </submittedName>
</protein>
<name>A0A857JMS7_9ALTE</name>
<dbReference type="KEGG" id="pmes:FX988_02647"/>
<dbReference type="RefSeq" id="WP_160180439.1">
    <property type="nucleotide sequence ID" value="NZ_CP047656.1"/>
</dbReference>
<gene>
    <name evidence="1" type="ORF">FX988_02647</name>
</gene>
<organism evidence="1 2">
    <name type="scientific">Paraglaciecola mesophila</name>
    <dbReference type="NCBI Taxonomy" id="197222"/>
    <lineage>
        <taxon>Bacteria</taxon>
        <taxon>Pseudomonadati</taxon>
        <taxon>Pseudomonadota</taxon>
        <taxon>Gammaproteobacteria</taxon>
        <taxon>Alteromonadales</taxon>
        <taxon>Alteromonadaceae</taxon>
        <taxon>Paraglaciecola</taxon>
    </lineage>
</organism>
<sequence length="245" mass="27877">MDKPALGSDHSEVSHFRINPDHNIQMLRIGESQTPILIIDDYLQTVEDLIEYAARRTTFSPDKTTFYPGIRSALPKAYVVASLKPLMKGLYRLFDIPIGLSPTPIDNYFSLITLPPEELTPMQTLPHYDTPDPNLIAVVHYLSPNQHGGTGFYRHNRSRTERVTSKNEQAYLYEAQSFAKKGYPKAYCETSHPAYTCFYQVPFKQNRIVLYPGNLLHSALITTSKDTKADPKQGRLTSNMFIKFS</sequence>
<proteinExistence type="predicted"/>
<accession>A0A857JMS7</accession>
<dbReference type="EMBL" id="CP047656">
    <property type="protein sequence ID" value="QHJ12390.1"/>
    <property type="molecule type" value="Genomic_DNA"/>
</dbReference>
<dbReference type="OrthoDB" id="4048724at2"/>
<dbReference type="Pfam" id="PF20043">
    <property type="entry name" value="DUF6445"/>
    <property type="match status" value="1"/>
</dbReference>
<keyword evidence="2" id="KW-1185">Reference proteome</keyword>
<evidence type="ECO:0000313" key="2">
    <source>
        <dbReference type="Proteomes" id="UP000464524"/>
    </source>
</evidence>
<dbReference type="AlphaFoldDB" id="A0A857JMS7"/>
<dbReference type="InterPro" id="IPR045617">
    <property type="entry name" value="DUF6445"/>
</dbReference>
<dbReference type="Proteomes" id="UP000464524">
    <property type="component" value="Chromosome"/>
</dbReference>